<gene>
    <name evidence="16" type="ORF">CAPTEDRAFT_89748</name>
</gene>
<comment type="subcellular location">
    <subcellularLocation>
        <location evidence="1">Cell membrane</location>
        <topology evidence="1">Multi-pass membrane protein</topology>
    </subcellularLocation>
</comment>
<dbReference type="InterPro" id="IPR028082">
    <property type="entry name" value="Peripla_BP_I"/>
</dbReference>
<feature type="transmembrane region" description="Helical" evidence="14">
    <location>
        <begin position="734"/>
        <end position="759"/>
    </location>
</feature>
<reference evidence="18" key="1">
    <citation type="submission" date="2012-12" db="EMBL/GenBank/DDBJ databases">
        <authorList>
            <person name="Hellsten U."/>
            <person name="Grimwood J."/>
            <person name="Chapman J.A."/>
            <person name="Shapiro H."/>
            <person name="Aerts A."/>
            <person name="Otillar R.P."/>
            <person name="Terry A.Y."/>
            <person name="Boore J.L."/>
            <person name="Simakov O."/>
            <person name="Marletaz F."/>
            <person name="Cho S.-J."/>
            <person name="Edsinger-Gonzales E."/>
            <person name="Havlak P."/>
            <person name="Kuo D.-H."/>
            <person name="Larsson T."/>
            <person name="Lv J."/>
            <person name="Arendt D."/>
            <person name="Savage R."/>
            <person name="Osoegawa K."/>
            <person name="de Jong P."/>
            <person name="Lindberg D.R."/>
            <person name="Seaver E.C."/>
            <person name="Weisblat D.A."/>
            <person name="Putnam N.H."/>
            <person name="Grigoriev I.V."/>
            <person name="Rokhsar D.S."/>
        </authorList>
    </citation>
    <scope>NUCLEOTIDE SEQUENCE</scope>
    <source>
        <strain evidence="18">I ESC-2004</strain>
    </source>
</reference>
<dbReference type="FunFam" id="2.10.50.30:FF:000001">
    <property type="entry name" value="metabotropic glutamate receptor 1"/>
    <property type="match status" value="1"/>
</dbReference>
<evidence type="ECO:0000256" key="4">
    <source>
        <dbReference type="ARBA" id="ARBA00022553"/>
    </source>
</evidence>
<dbReference type="EnsemblMetazoa" id="CapteT89748">
    <property type="protein sequence ID" value="CapteP89748"/>
    <property type="gene ID" value="CapteG89748"/>
</dbReference>
<comment type="similarity">
    <text evidence="2">Belongs to the G-protein coupled receptor 3 family.</text>
</comment>
<dbReference type="CDD" id="cd06374">
    <property type="entry name" value="PBP1_mGluR_groupI"/>
    <property type="match status" value="1"/>
</dbReference>
<evidence type="ECO:0000256" key="12">
    <source>
        <dbReference type="ARBA" id="ARBA00023180"/>
    </source>
</evidence>
<dbReference type="Pfam" id="PF00003">
    <property type="entry name" value="7tm_3"/>
    <property type="match status" value="1"/>
</dbReference>
<keyword evidence="9 14" id="KW-0472">Membrane</keyword>
<evidence type="ECO:0000256" key="5">
    <source>
        <dbReference type="ARBA" id="ARBA00022692"/>
    </source>
</evidence>
<dbReference type="InterPro" id="IPR001828">
    <property type="entry name" value="ANF_lig-bd_rcpt"/>
</dbReference>
<feature type="transmembrane region" description="Helical" evidence="14">
    <location>
        <begin position="771"/>
        <end position="793"/>
    </location>
</feature>
<dbReference type="STRING" id="283909.R7TBE9"/>
<dbReference type="GO" id="GO:0005886">
    <property type="term" value="C:plasma membrane"/>
    <property type="evidence" value="ECO:0007669"/>
    <property type="project" value="UniProtKB-SubCell"/>
</dbReference>
<reference evidence="17" key="3">
    <citation type="submission" date="2015-06" db="UniProtKB">
        <authorList>
            <consortium name="EnsemblMetazoa"/>
        </authorList>
    </citation>
    <scope>IDENTIFICATION</scope>
</reference>
<evidence type="ECO:0000256" key="14">
    <source>
        <dbReference type="SAM" id="Phobius"/>
    </source>
</evidence>
<dbReference type="Gene3D" id="2.10.50.30">
    <property type="entry name" value="GPCR, family 3, nine cysteines domain"/>
    <property type="match status" value="1"/>
</dbReference>
<dbReference type="HOGENOM" id="CLU_005389_0_0_1"/>
<dbReference type="InterPro" id="IPR011500">
    <property type="entry name" value="GPCR_3_9-Cys_dom"/>
</dbReference>
<keyword evidence="4" id="KW-0597">Phosphoprotein</keyword>
<keyword evidence="5 14" id="KW-0812">Transmembrane</keyword>
<dbReference type="AlphaFoldDB" id="R7TBE9"/>
<dbReference type="Gene3D" id="3.40.50.2300">
    <property type="match status" value="2"/>
</dbReference>
<dbReference type="InterPro" id="IPR000337">
    <property type="entry name" value="GPCR_3"/>
</dbReference>
<feature type="transmembrane region" description="Helical" evidence="14">
    <location>
        <begin position="687"/>
        <end position="714"/>
    </location>
</feature>
<dbReference type="Pfam" id="PF07562">
    <property type="entry name" value="NCD3G"/>
    <property type="match status" value="1"/>
</dbReference>
<keyword evidence="7 14" id="KW-1133">Transmembrane helix</keyword>
<dbReference type="InterPro" id="IPR017978">
    <property type="entry name" value="GPCR_3_C"/>
</dbReference>
<evidence type="ECO:0000256" key="2">
    <source>
        <dbReference type="ARBA" id="ARBA00007242"/>
    </source>
</evidence>
<dbReference type="PANTHER" id="PTHR24060">
    <property type="entry name" value="METABOTROPIC GLUTAMATE RECEPTOR"/>
    <property type="match status" value="1"/>
</dbReference>
<evidence type="ECO:0000256" key="7">
    <source>
        <dbReference type="ARBA" id="ARBA00022989"/>
    </source>
</evidence>
<evidence type="ECO:0000313" key="17">
    <source>
        <dbReference type="EnsemblMetazoa" id="CapteP89748"/>
    </source>
</evidence>
<evidence type="ECO:0000256" key="11">
    <source>
        <dbReference type="ARBA" id="ARBA00023170"/>
    </source>
</evidence>
<keyword evidence="8" id="KW-0297">G-protein coupled receptor</keyword>
<keyword evidence="11" id="KW-0675">Receptor</keyword>
<dbReference type="PROSITE" id="PS00981">
    <property type="entry name" value="G_PROTEIN_RECEP_F3_3"/>
    <property type="match status" value="1"/>
</dbReference>
<dbReference type="GO" id="GO:0004930">
    <property type="term" value="F:G protein-coupled receptor activity"/>
    <property type="evidence" value="ECO:0007669"/>
    <property type="project" value="UniProtKB-KW"/>
</dbReference>
<accession>R7TBE9</accession>
<organism evidence="16">
    <name type="scientific">Capitella teleta</name>
    <name type="common">Polychaete worm</name>
    <dbReference type="NCBI Taxonomy" id="283909"/>
    <lineage>
        <taxon>Eukaryota</taxon>
        <taxon>Metazoa</taxon>
        <taxon>Spiralia</taxon>
        <taxon>Lophotrochozoa</taxon>
        <taxon>Annelida</taxon>
        <taxon>Polychaeta</taxon>
        <taxon>Sedentaria</taxon>
        <taxon>Scolecida</taxon>
        <taxon>Capitellidae</taxon>
        <taxon>Capitella</taxon>
    </lineage>
</organism>
<dbReference type="EMBL" id="AMQN01003466">
    <property type="status" value="NOT_ANNOTATED_CDS"/>
    <property type="molecule type" value="Genomic_DNA"/>
</dbReference>
<evidence type="ECO:0000256" key="3">
    <source>
        <dbReference type="ARBA" id="ARBA00022475"/>
    </source>
</evidence>
<feature type="domain" description="G-protein coupled receptors family 3 profile" evidence="15">
    <location>
        <begin position="579"/>
        <end position="841"/>
    </location>
</feature>
<name>R7TBE9_CAPTE</name>
<dbReference type="OMA" id="NGDSPGX"/>
<dbReference type="InterPro" id="IPR000162">
    <property type="entry name" value="GPCR_3_mtglu_rcpt"/>
</dbReference>
<keyword evidence="12" id="KW-0325">Glycoprotein</keyword>
<evidence type="ECO:0000313" key="16">
    <source>
        <dbReference type="EMBL" id="ELT88339.1"/>
    </source>
</evidence>
<dbReference type="FunFam" id="3.40.50.2300:FF:000219">
    <property type="entry name" value="Glutamate metabotropic receptor 5"/>
    <property type="match status" value="2"/>
</dbReference>
<evidence type="ECO:0000256" key="8">
    <source>
        <dbReference type="ARBA" id="ARBA00023040"/>
    </source>
</evidence>
<feature type="transmembrane region" description="Helical" evidence="14">
    <location>
        <begin position="799"/>
        <end position="819"/>
    </location>
</feature>
<dbReference type="InterPro" id="IPR017979">
    <property type="entry name" value="GPCR_3_CS"/>
</dbReference>
<dbReference type="Pfam" id="PF01094">
    <property type="entry name" value="ANF_receptor"/>
    <property type="match status" value="1"/>
</dbReference>
<keyword evidence="6" id="KW-0732">Signal</keyword>
<proteinExistence type="inferred from homology"/>
<evidence type="ECO:0000256" key="1">
    <source>
        <dbReference type="ARBA" id="ARBA00004651"/>
    </source>
</evidence>
<dbReference type="PRINTS" id="PR00593">
    <property type="entry name" value="MTABOTROPICR"/>
</dbReference>
<feature type="transmembrane region" description="Helical" evidence="14">
    <location>
        <begin position="617"/>
        <end position="637"/>
    </location>
</feature>
<dbReference type="CDD" id="cd15285">
    <property type="entry name" value="7tmC_mGluR_group1"/>
    <property type="match status" value="1"/>
</dbReference>
<evidence type="ECO:0000256" key="9">
    <source>
        <dbReference type="ARBA" id="ARBA00023136"/>
    </source>
</evidence>
<dbReference type="OrthoDB" id="425344at2759"/>
<evidence type="ECO:0000256" key="10">
    <source>
        <dbReference type="ARBA" id="ARBA00023157"/>
    </source>
</evidence>
<evidence type="ECO:0000256" key="13">
    <source>
        <dbReference type="ARBA" id="ARBA00023224"/>
    </source>
</evidence>
<evidence type="ECO:0000259" key="15">
    <source>
        <dbReference type="PROSITE" id="PS50259"/>
    </source>
</evidence>
<feature type="transmembrane region" description="Helical" evidence="14">
    <location>
        <begin position="649"/>
        <end position="666"/>
    </location>
</feature>
<evidence type="ECO:0000256" key="6">
    <source>
        <dbReference type="ARBA" id="ARBA00022729"/>
    </source>
</evidence>
<dbReference type="GO" id="GO:0007206">
    <property type="term" value="P:phospholipase C-activating G protein-coupled glutamate receptor signaling pathway"/>
    <property type="evidence" value="ECO:0007669"/>
    <property type="project" value="UniProtKB-ARBA"/>
</dbReference>
<sequence>MTQSTSSSSTKAHVTKRRIIRMDGDIIIGALFPVHRQPPLKIAFTSQCGEFWEQYGIHRIEMFLRTLDAINNDPNILPNVTLGCDIRDSCWYSPVALERSIDFIKNSIASVESSNLTSAAANPQCHKPREKPIAGLIGPGSSTVTIQVQNLLSLFNIPQIGYSATSLDLSDKSLYKFFLRVVPSDKLQARALIDVVRHFNWTYISTVYTEGNYGFSGITEFQNMATEANICEAVSDKVGNNAEDAAYDKVIKNLKGKPNARVVVCFCEGMTIRGLLKAAKRLGAEGHFLFIGSDGWNVRKDVVEHIEPSAMGGLSIKLYSPEIEDFNRHYFSLRPKNNSRNVWFREFWQERFECYIEGPDRDLRYDTECDGEERLQDGFEQDAKLGFVVNAMYTMAHALHQMRNDLCTNTSEVGLCAEMSPVNGTIFLQYLLNVSFTSYSGDSLMFNRNGDPPGRYEIMNFQRLLTDNGTYYYDYVHVGDWDSGNLTMNRESIQWPSPSHGVTSMEVDSICSKPCENGKVKQLTQGGLHCCWVCIACKQNEIVLDESTCRACAQGWMPNEDLSGCLMIDIEHMQWGDTEAVVSIGFACIGFVATIWVSLIFVRHHNTPVVKASTRELSYIILIGIFISYLTTFPLVAKPNLVSCYMARVLPGFSFSLIYGALVTKTNRIARILAGSKKKIMTRKPRFMSASAQVVITCIIIGIECAIITVMLILEPADSMLTYPSKTRVKLVCNTTTIGIVVPLGFDCFLIVMCTLYAIKTRNLPENFNEAKFIGFSMYTTCVIWLAFVPIYFGSDNKVITMCLAITLSASVALILLFFPKIYIIVCKPERNARSAFTTSKDVRCHIGSASANQSRSLSASNDSKDR</sequence>
<dbReference type="PROSITE" id="PS50259">
    <property type="entry name" value="G_PROTEIN_RECEP_F3_4"/>
    <property type="match status" value="1"/>
</dbReference>
<dbReference type="InterPro" id="IPR038550">
    <property type="entry name" value="GPCR_3_9-Cys_sf"/>
</dbReference>
<dbReference type="InterPro" id="IPR050726">
    <property type="entry name" value="mGluR"/>
</dbReference>
<keyword evidence="18" id="KW-1185">Reference proteome</keyword>
<dbReference type="EMBL" id="KB311873">
    <property type="protein sequence ID" value="ELT88339.1"/>
    <property type="molecule type" value="Genomic_DNA"/>
</dbReference>
<keyword evidence="3" id="KW-1003">Cell membrane</keyword>
<evidence type="ECO:0000313" key="18">
    <source>
        <dbReference type="Proteomes" id="UP000014760"/>
    </source>
</evidence>
<keyword evidence="10" id="KW-1015">Disulfide bond</keyword>
<reference evidence="16 18" key="2">
    <citation type="journal article" date="2013" name="Nature">
        <title>Insights into bilaterian evolution from three spiralian genomes.</title>
        <authorList>
            <person name="Simakov O."/>
            <person name="Marletaz F."/>
            <person name="Cho S.J."/>
            <person name="Edsinger-Gonzales E."/>
            <person name="Havlak P."/>
            <person name="Hellsten U."/>
            <person name="Kuo D.H."/>
            <person name="Larsson T."/>
            <person name="Lv J."/>
            <person name="Arendt D."/>
            <person name="Savage R."/>
            <person name="Osoegawa K."/>
            <person name="de Jong P."/>
            <person name="Grimwood J."/>
            <person name="Chapman J.A."/>
            <person name="Shapiro H."/>
            <person name="Aerts A."/>
            <person name="Otillar R.P."/>
            <person name="Terry A.Y."/>
            <person name="Boore J.L."/>
            <person name="Grigoriev I.V."/>
            <person name="Lindberg D.R."/>
            <person name="Seaver E.C."/>
            <person name="Weisblat D.A."/>
            <person name="Putnam N.H."/>
            <person name="Rokhsar D.S."/>
        </authorList>
    </citation>
    <scope>NUCLEOTIDE SEQUENCE</scope>
    <source>
        <strain evidence="16 18">I ESC-2004</strain>
    </source>
</reference>
<keyword evidence="13" id="KW-0807">Transducer</keyword>
<dbReference type="SUPFAM" id="SSF53822">
    <property type="entry name" value="Periplasmic binding protein-like I"/>
    <property type="match status" value="1"/>
</dbReference>
<feature type="transmembrane region" description="Helical" evidence="14">
    <location>
        <begin position="580"/>
        <end position="602"/>
    </location>
</feature>
<dbReference type="Proteomes" id="UP000014760">
    <property type="component" value="Unassembled WGS sequence"/>
</dbReference>
<dbReference type="PRINTS" id="PR00248">
    <property type="entry name" value="GPCRMGR"/>
</dbReference>
<protein>
    <recommendedName>
        <fullName evidence="15">G-protein coupled receptors family 3 profile domain-containing protein</fullName>
    </recommendedName>
</protein>